<dbReference type="InterPro" id="IPR002052">
    <property type="entry name" value="DNA_methylase_N6_adenine_CS"/>
</dbReference>
<dbReference type="InterPro" id="IPR052663">
    <property type="entry name" value="RF_glutamine_MTase_cyano"/>
</dbReference>
<dbReference type="PANTHER" id="PTHR47441:SF3">
    <property type="entry name" value="RELEASE FACTOR GLUTAMINE METHYLTRANSFERASE"/>
    <property type="match status" value="1"/>
</dbReference>
<dbReference type="GO" id="GO:0003676">
    <property type="term" value="F:nucleic acid binding"/>
    <property type="evidence" value="ECO:0007669"/>
    <property type="project" value="InterPro"/>
</dbReference>
<keyword evidence="3" id="KW-0949">S-adenosyl-L-methionine</keyword>
<dbReference type="NCBIfam" id="TIGR00536">
    <property type="entry name" value="hemK_fam"/>
    <property type="match status" value="1"/>
</dbReference>
<keyword evidence="1" id="KW-0489">Methyltransferase</keyword>
<dbReference type="GO" id="GO:0032259">
    <property type="term" value="P:methylation"/>
    <property type="evidence" value="ECO:0007669"/>
    <property type="project" value="UniProtKB-KW"/>
</dbReference>
<reference evidence="5 6" key="1">
    <citation type="journal article" date="2023" name="Hortic Res">
        <title>Pangenome of water caltrop reveals structural variations and asymmetric subgenome divergence after allopolyploidization.</title>
        <authorList>
            <person name="Zhang X."/>
            <person name="Chen Y."/>
            <person name="Wang L."/>
            <person name="Yuan Y."/>
            <person name="Fang M."/>
            <person name="Shi L."/>
            <person name="Lu R."/>
            <person name="Comes H.P."/>
            <person name="Ma Y."/>
            <person name="Chen Y."/>
            <person name="Huang G."/>
            <person name="Zhou Y."/>
            <person name="Zheng Z."/>
            <person name="Qiu Y."/>
        </authorList>
    </citation>
    <scope>NUCLEOTIDE SEQUENCE [LARGE SCALE GENOMIC DNA]</scope>
    <source>
        <tissue evidence="5">Roots</tissue>
    </source>
</reference>
<dbReference type="AlphaFoldDB" id="A0AAN7KSW9"/>
<evidence type="ECO:0000259" key="4">
    <source>
        <dbReference type="Pfam" id="PF05175"/>
    </source>
</evidence>
<comment type="caution">
    <text evidence="5">The sequence shown here is derived from an EMBL/GenBank/DDBJ whole genome shotgun (WGS) entry which is preliminary data.</text>
</comment>
<evidence type="ECO:0000256" key="2">
    <source>
        <dbReference type="ARBA" id="ARBA00022679"/>
    </source>
</evidence>
<dbReference type="SUPFAM" id="SSF53335">
    <property type="entry name" value="S-adenosyl-L-methionine-dependent methyltransferases"/>
    <property type="match status" value="1"/>
</dbReference>
<dbReference type="InterPro" id="IPR029063">
    <property type="entry name" value="SAM-dependent_MTases_sf"/>
</dbReference>
<sequence>MTASYRLSSLCITTSIFSSHGTRQMKVRLTGFGGLSTFIRPPLHRLKSTPCALSSSVLFSSSSPPASQSHQVPLFLRVPKYATPVSDLQKWYSWASDLAASVGSTFLVSDNGPDSSLLCRELRWLLEDALQEDIDPSLIHQVGVNSAQREVNLKTGIEDLYKLWIQRIEERRPFQYIVGCEHWRDLVLCVQEGVLIPRPETEIIIDLVADVISSNRVLKEGFWADLGTGSGAIAIGTARALGGCGTVIATDLSPVAVKVASFNVQRYGLQGVVEVREGSWFEPLKDVQGKLAGLVSNPPYIPSENIPGLQAEVGRHEPKLALDGGVDGMDHLLHLCQGAASMLRTGGFFALETNGEKQSKLILDYMEKEHRGTFYNAKAVPDFAGVLRFVTAFRV</sequence>
<dbReference type="EMBL" id="JAXIOK010000006">
    <property type="protein sequence ID" value="KAK4768487.1"/>
    <property type="molecule type" value="Genomic_DNA"/>
</dbReference>
<evidence type="ECO:0000256" key="1">
    <source>
        <dbReference type="ARBA" id="ARBA00022603"/>
    </source>
</evidence>
<keyword evidence="6" id="KW-1185">Reference proteome</keyword>
<name>A0AAN7KSW9_9MYRT</name>
<dbReference type="Gene3D" id="3.40.50.150">
    <property type="entry name" value="Vaccinia Virus protein VP39"/>
    <property type="match status" value="1"/>
</dbReference>
<accession>A0AAN7KSW9</accession>
<proteinExistence type="predicted"/>
<evidence type="ECO:0000313" key="5">
    <source>
        <dbReference type="EMBL" id="KAK4768487.1"/>
    </source>
</evidence>
<dbReference type="GO" id="GO:0008757">
    <property type="term" value="F:S-adenosylmethionine-dependent methyltransferase activity"/>
    <property type="evidence" value="ECO:0007669"/>
    <property type="project" value="UniProtKB-ARBA"/>
</dbReference>
<dbReference type="PANTHER" id="PTHR47441">
    <property type="match status" value="1"/>
</dbReference>
<evidence type="ECO:0000313" key="6">
    <source>
        <dbReference type="Proteomes" id="UP001345219"/>
    </source>
</evidence>
<keyword evidence="2" id="KW-0808">Transferase</keyword>
<dbReference type="PROSITE" id="PS00092">
    <property type="entry name" value="N6_MTASE"/>
    <property type="match status" value="1"/>
</dbReference>
<organism evidence="5 6">
    <name type="scientific">Trapa incisa</name>
    <dbReference type="NCBI Taxonomy" id="236973"/>
    <lineage>
        <taxon>Eukaryota</taxon>
        <taxon>Viridiplantae</taxon>
        <taxon>Streptophyta</taxon>
        <taxon>Embryophyta</taxon>
        <taxon>Tracheophyta</taxon>
        <taxon>Spermatophyta</taxon>
        <taxon>Magnoliopsida</taxon>
        <taxon>eudicotyledons</taxon>
        <taxon>Gunneridae</taxon>
        <taxon>Pentapetalae</taxon>
        <taxon>rosids</taxon>
        <taxon>malvids</taxon>
        <taxon>Myrtales</taxon>
        <taxon>Lythraceae</taxon>
        <taxon>Trapa</taxon>
    </lineage>
</organism>
<dbReference type="InterPro" id="IPR007848">
    <property type="entry name" value="Small_mtfrase_dom"/>
</dbReference>
<dbReference type="Proteomes" id="UP001345219">
    <property type="component" value="Chromosome 3"/>
</dbReference>
<feature type="domain" description="Methyltransferase small" evidence="4">
    <location>
        <begin position="219"/>
        <end position="300"/>
    </location>
</feature>
<protein>
    <recommendedName>
        <fullName evidence="4">Methyltransferase small domain-containing protein</fullName>
    </recommendedName>
</protein>
<dbReference type="Pfam" id="PF05175">
    <property type="entry name" value="MTS"/>
    <property type="match status" value="1"/>
</dbReference>
<dbReference type="CDD" id="cd02440">
    <property type="entry name" value="AdoMet_MTases"/>
    <property type="match status" value="1"/>
</dbReference>
<gene>
    <name evidence="5" type="ORF">SAY87_003628</name>
</gene>
<dbReference type="InterPro" id="IPR004556">
    <property type="entry name" value="HemK-like"/>
</dbReference>
<dbReference type="GO" id="GO:0008276">
    <property type="term" value="F:protein methyltransferase activity"/>
    <property type="evidence" value="ECO:0007669"/>
    <property type="project" value="InterPro"/>
</dbReference>
<evidence type="ECO:0000256" key="3">
    <source>
        <dbReference type="ARBA" id="ARBA00022691"/>
    </source>
</evidence>